<evidence type="ECO:0000313" key="1">
    <source>
        <dbReference type="EMBL" id="OTP79329.1"/>
    </source>
</evidence>
<reference evidence="1 2" key="1">
    <citation type="submission" date="2017-03" db="EMBL/GenBank/DDBJ databases">
        <title>Genome analysis of strain PAMC 26510.</title>
        <authorList>
            <person name="Oh H.-M."/>
            <person name="Yang J.-A."/>
        </authorList>
    </citation>
    <scope>NUCLEOTIDE SEQUENCE [LARGE SCALE GENOMIC DNA]</scope>
    <source>
        <strain evidence="1 2">PAMC 26510</strain>
    </source>
</reference>
<organism evidence="1 2">
    <name type="scientific">Caballeronia sordidicola</name>
    <name type="common">Burkholderia sordidicola</name>
    <dbReference type="NCBI Taxonomy" id="196367"/>
    <lineage>
        <taxon>Bacteria</taxon>
        <taxon>Pseudomonadati</taxon>
        <taxon>Pseudomonadota</taxon>
        <taxon>Betaproteobacteria</taxon>
        <taxon>Burkholderiales</taxon>
        <taxon>Burkholderiaceae</taxon>
        <taxon>Caballeronia</taxon>
    </lineage>
</organism>
<dbReference type="AlphaFoldDB" id="A0A242N6L5"/>
<dbReference type="Proteomes" id="UP000194546">
    <property type="component" value="Unassembled WGS sequence"/>
</dbReference>
<dbReference type="SUPFAM" id="SSF56935">
    <property type="entry name" value="Porins"/>
    <property type="match status" value="1"/>
</dbReference>
<proteinExistence type="predicted"/>
<dbReference type="InterPro" id="IPR023614">
    <property type="entry name" value="Porin_dom_sf"/>
</dbReference>
<name>A0A242N6L5_CABSO</name>
<accession>A0A242N6L5</accession>
<protein>
    <submittedName>
        <fullName evidence="1">Porin, Gram-negative type</fullName>
    </submittedName>
</protein>
<dbReference type="EMBL" id="NBTY01000028">
    <property type="protein sequence ID" value="OTP79329.1"/>
    <property type="molecule type" value="Genomic_DNA"/>
</dbReference>
<dbReference type="Gene3D" id="2.40.160.10">
    <property type="entry name" value="Porin"/>
    <property type="match status" value="1"/>
</dbReference>
<comment type="caution">
    <text evidence="1">The sequence shown here is derived from an EMBL/GenBank/DDBJ whole genome shotgun (WGS) entry which is preliminary data.</text>
</comment>
<sequence length="150" mass="15986">MVQAQQRPAVTAGYLSSEWDVTASYSNVQYIPGVGSTFRSQATFNTAGGVLRWNPIGQWAVAGGYSYTGATRSNGITSAAQYQQLTLTQFYLLSKRTGLYAVEAYQRANGKTPNGRQVIDATASIGNGFNNGPSSSRSQFGAGIGLIHNF</sequence>
<gene>
    <name evidence="1" type="ORF">PAMC26510_05745</name>
</gene>
<evidence type="ECO:0000313" key="2">
    <source>
        <dbReference type="Proteomes" id="UP000194546"/>
    </source>
</evidence>